<keyword evidence="5" id="KW-0963">Cytoplasm</keyword>
<sequence>MLKLKKIAVTGGISSGKSTFCQYLKELGAETINADTVVHRLLSPNTILGLQVIDLLGPDIVKNDRIDRSIVASKVFSDYKLLDQLEGLLHPAVFRETERLYQEAVQQAFSLFVAEIPLLFEAKKETDFDTTIAVIADETLCLRRFLAKGFNERDYELRAKHQLPQQEKAKRANIAIYNNGSIKELKKAAEFYYHQLVS</sequence>
<dbReference type="AlphaFoldDB" id="A0A090D014"/>
<comment type="similarity">
    <text evidence="1 5">Belongs to the CoaE family.</text>
</comment>
<dbReference type="Gene3D" id="3.40.50.300">
    <property type="entry name" value="P-loop containing nucleotide triphosphate hydrolases"/>
    <property type="match status" value="1"/>
</dbReference>
<dbReference type="UniPathway" id="UPA00241">
    <property type="reaction ID" value="UER00356"/>
</dbReference>
<keyword evidence="8" id="KW-1185">Reference proteome</keyword>
<reference evidence="7" key="1">
    <citation type="submission" date="2013-12" db="EMBL/GenBank/DDBJ databases">
        <authorList>
            <person name="Linke B."/>
        </authorList>
    </citation>
    <scope>NUCLEOTIDE SEQUENCE [LARGE SCALE GENOMIC DNA]</scope>
    <source>
        <strain evidence="7">CRIB-18</strain>
    </source>
</reference>
<protein>
    <recommendedName>
        <fullName evidence="5 6">Dephospho-CoA kinase</fullName>
        <ecNumber evidence="5 6">2.7.1.24</ecNumber>
    </recommendedName>
    <alternativeName>
        <fullName evidence="5">Dephosphocoenzyme A kinase</fullName>
    </alternativeName>
</protein>
<dbReference type="GO" id="GO:0005524">
    <property type="term" value="F:ATP binding"/>
    <property type="evidence" value="ECO:0007669"/>
    <property type="project" value="UniProtKB-UniRule"/>
</dbReference>
<dbReference type="EC" id="2.7.1.24" evidence="5 6"/>
<comment type="catalytic activity">
    <reaction evidence="5">
        <text>3'-dephospho-CoA + ATP = ADP + CoA + H(+)</text>
        <dbReference type="Rhea" id="RHEA:18245"/>
        <dbReference type="ChEBI" id="CHEBI:15378"/>
        <dbReference type="ChEBI" id="CHEBI:30616"/>
        <dbReference type="ChEBI" id="CHEBI:57287"/>
        <dbReference type="ChEBI" id="CHEBI:57328"/>
        <dbReference type="ChEBI" id="CHEBI:456216"/>
        <dbReference type="EC" id="2.7.1.24"/>
    </reaction>
</comment>
<dbReference type="Pfam" id="PF01121">
    <property type="entry name" value="CoaE"/>
    <property type="match status" value="1"/>
</dbReference>
<accession>A0A090D014</accession>
<comment type="caution">
    <text evidence="7">The sequence shown here is derived from an EMBL/GenBank/DDBJ whole genome shotgun (WGS) entry which is preliminary data.</text>
</comment>
<dbReference type="PANTHER" id="PTHR10695:SF46">
    <property type="entry name" value="BIFUNCTIONAL COENZYME A SYNTHASE-RELATED"/>
    <property type="match status" value="1"/>
</dbReference>
<keyword evidence="5 7" id="KW-0808">Transferase</keyword>
<name>A0A090D014_9BACT</name>
<dbReference type="InterPro" id="IPR027417">
    <property type="entry name" value="P-loop_NTPase"/>
</dbReference>
<dbReference type="GO" id="GO:0004140">
    <property type="term" value="F:dephospho-CoA kinase activity"/>
    <property type="evidence" value="ECO:0007669"/>
    <property type="project" value="UniProtKB-UniRule"/>
</dbReference>
<proteinExistence type="inferred from homology"/>
<evidence type="ECO:0000313" key="8">
    <source>
        <dbReference type="Proteomes" id="UP000031552"/>
    </source>
</evidence>
<dbReference type="PANTHER" id="PTHR10695">
    <property type="entry name" value="DEPHOSPHO-COA KINASE-RELATED"/>
    <property type="match status" value="1"/>
</dbReference>
<evidence type="ECO:0000256" key="5">
    <source>
        <dbReference type="HAMAP-Rule" id="MF_00376"/>
    </source>
</evidence>
<dbReference type="CDD" id="cd02022">
    <property type="entry name" value="DPCK"/>
    <property type="match status" value="1"/>
</dbReference>
<reference evidence="7" key="2">
    <citation type="submission" date="2014-09" db="EMBL/GenBank/DDBJ databases">
        <title>Criblamydia sequanensis harbors a mega-plasmid encoding arsenite resistance.</title>
        <authorList>
            <person name="Bertelli C."/>
            <person name="Goesmann A."/>
            <person name="Greub G."/>
        </authorList>
    </citation>
    <scope>NUCLEOTIDE SEQUENCE [LARGE SCALE GENOMIC DNA]</scope>
    <source>
        <strain evidence="7">CRIB-18</strain>
    </source>
</reference>
<evidence type="ECO:0000256" key="2">
    <source>
        <dbReference type="ARBA" id="ARBA00022741"/>
    </source>
</evidence>
<feature type="binding site" evidence="5">
    <location>
        <begin position="14"/>
        <end position="19"/>
    </location>
    <ligand>
        <name>ATP</name>
        <dbReference type="ChEBI" id="CHEBI:30616"/>
    </ligand>
</feature>
<organism evidence="7 8">
    <name type="scientific">Candidatus Criblamydia sequanensis CRIB-18</name>
    <dbReference type="NCBI Taxonomy" id="1437425"/>
    <lineage>
        <taxon>Bacteria</taxon>
        <taxon>Pseudomonadati</taxon>
        <taxon>Chlamydiota</taxon>
        <taxon>Chlamydiia</taxon>
        <taxon>Parachlamydiales</taxon>
        <taxon>Candidatus Criblamydiaceae</taxon>
        <taxon>Candidatus Criblamydia</taxon>
    </lineage>
</organism>
<comment type="function">
    <text evidence="5">Catalyzes the phosphorylation of the 3'-hydroxyl group of dephosphocoenzyme A to form coenzyme A.</text>
</comment>
<dbReference type="RefSeq" id="WP_041018318.1">
    <property type="nucleotide sequence ID" value="NZ_CCEJ010000009.1"/>
</dbReference>
<evidence type="ECO:0000256" key="1">
    <source>
        <dbReference type="ARBA" id="ARBA00009018"/>
    </source>
</evidence>
<keyword evidence="2 5" id="KW-0547">Nucleotide-binding</keyword>
<evidence type="ECO:0000313" key="7">
    <source>
        <dbReference type="EMBL" id="CDR34787.1"/>
    </source>
</evidence>
<dbReference type="Proteomes" id="UP000031552">
    <property type="component" value="Unassembled WGS sequence"/>
</dbReference>
<dbReference type="HAMAP" id="MF_00376">
    <property type="entry name" value="Dephospho_CoA_kinase"/>
    <property type="match status" value="1"/>
</dbReference>
<keyword evidence="4 5" id="KW-0173">Coenzyme A biosynthesis</keyword>
<dbReference type="NCBIfam" id="TIGR00152">
    <property type="entry name" value="dephospho-CoA kinase"/>
    <property type="match status" value="1"/>
</dbReference>
<dbReference type="PROSITE" id="PS51219">
    <property type="entry name" value="DPCK"/>
    <property type="match status" value="1"/>
</dbReference>
<keyword evidence="3 5" id="KW-0067">ATP-binding</keyword>
<gene>
    <name evidence="5 7" type="primary">coaE</name>
    <name evidence="7" type="ORF">CSEC_1980</name>
</gene>
<comment type="pathway">
    <text evidence="5">Cofactor biosynthesis; coenzyme A biosynthesis; CoA from (R)-pantothenate: step 5/5.</text>
</comment>
<dbReference type="EMBL" id="CCEJ010000009">
    <property type="protein sequence ID" value="CDR34787.1"/>
    <property type="molecule type" value="Genomic_DNA"/>
</dbReference>
<keyword evidence="5 7" id="KW-0418">Kinase</keyword>
<dbReference type="SUPFAM" id="SSF52540">
    <property type="entry name" value="P-loop containing nucleoside triphosphate hydrolases"/>
    <property type="match status" value="1"/>
</dbReference>
<evidence type="ECO:0000256" key="6">
    <source>
        <dbReference type="NCBIfam" id="TIGR00152"/>
    </source>
</evidence>
<evidence type="ECO:0000256" key="3">
    <source>
        <dbReference type="ARBA" id="ARBA00022840"/>
    </source>
</evidence>
<dbReference type="GO" id="GO:0015937">
    <property type="term" value="P:coenzyme A biosynthetic process"/>
    <property type="evidence" value="ECO:0007669"/>
    <property type="project" value="UniProtKB-UniRule"/>
</dbReference>
<dbReference type="GO" id="GO:0005737">
    <property type="term" value="C:cytoplasm"/>
    <property type="evidence" value="ECO:0007669"/>
    <property type="project" value="UniProtKB-SubCell"/>
</dbReference>
<evidence type="ECO:0000256" key="4">
    <source>
        <dbReference type="ARBA" id="ARBA00022993"/>
    </source>
</evidence>
<dbReference type="InterPro" id="IPR001977">
    <property type="entry name" value="Depp_CoAkinase"/>
</dbReference>
<dbReference type="STRING" id="1437425.CSEC_1980"/>
<comment type="subcellular location">
    <subcellularLocation>
        <location evidence="5">Cytoplasm</location>
    </subcellularLocation>
</comment>
<dbReference type="eggNOG" id="COG0237">
    <property type="taxonomic scope" value="Bacteria"/>
</dbReference>
<dbReference type="OrthoDB" id="17745at2"/>